<dbReference type="PROSITE" id="PS51278">
    <property type="entry name" value="GATASE_TYPE_2"/>
    <property type="match status" value="1"/>
</dbReference>
<evidence type="ECO:0000259" key="10">
    <source>
        <dbReference type="PROSITE" id="PS51278"/>
    </source>
</evidence>
<comment type="caution">
    <text evidence="11">The sequence shown here is derived from an EMBL/GenBank/DDBJ whole genome shotgun (WGS) entry which is preliminary data.</text>
</comment>
<feature type="binding site" evidence="9">
    <location>
        <position position="106"/>
    </location>
    <ligand>
        <name>L-glutamine</name>
        <dbReference type="ChEBI" id="CHEBI:58359"/>
    </ligand>
</feature>
<dbReference type="GO" id="GO:0005524">
    <property type="term" value="F:ATP binding"/>
    <property type="evidence" value="ECO:0007669"/>
    <property type="project" value="UniProtKB-KW"/>
</dbReference>
<dbReference type="CDD" id="cd00712">
    <property type="entry name" value="AsnB"/>
    <property type="match status" value="1"/>
</dbReference>
<keyword evidence="6 8" id="KW-0315">Glutamine amidotransferase</keyword>
<dbReference type="SUPFAM" id="SSF56235">
    <property type="entry name" value="N-terminal nucleophile aminohydrolases (Ntn hydrolases)"/>
    <property type="match status" value="1"/>
</dbReference>
<dbReference type="PANTHER" id="PTHR43284">
    <property type="entry name" value="ASPARAGINE SYNTHETASE (GLUTAMINE-HYDROLYZING)"/>
    <property type="match status" value="1"/>
</dbReference>
<name>A0AAE3VGP8_9BACT</name>
<dbReference type="Gene3D" id="3.40.50.620">
    <property type="entry name" value="HUPs"/>
    <property type="match status" value="1"/>
</dbReference>
<evidence type="ECO:0000256" key="4">
    <source>
        <dbReference type="ARBA" id="ARBA00022741"/>
    </source>
</evidence>
<dbReference type="Proteomes" id="UP001238163">
    <property type="component" value="Unassembled WGS sequence"/>
</dbReference>
<evidence type="ECO:0000256" key="2">
    <source>
        <dbReference type="ARBA" id="ARBA00005752"/>
    </source>
</evidence>
<evidence type="ECO:0000256" key="6">
    <source>
        <dbReference type="ARBA" id="ARBA00022962"/>
    </source>
</evidence>
<dbReference type="GO" id="GO:0006529">
    <property type="term" value="P:asparagine biosynthetic process"/>
    <property type="evidence" value="ECO:0007669"/>
    <property type="project" value="UniProtKB-KW"/>
</dbReference>
<evidence type="ECO:0000256" key="7">
    <source>
        <dbReference type="ARBA" id="ARBA00048741"/>
    </source>
</evidence>
<evidence type="ECO:0000256" key="3">
    <source>
        <dbReference type="ARBA" id="ARBA00012737"/>
    </source>
</evidence>
<evidence type="ECO:0000256" key="9">
    <source>
        <dbReference type="PIRSR" id="PIRSR001589-2"/>
    </source>
</evidence>
<dbReference type="PANTHER" id="PTHR43284:SF1">
    <property type="entry name" value="ASPARAGINE SYNTHETASE"/>
    <property type="match status" value="1"/>
</dbReference>
<feature type="domain" description="Glutamine amidotransferase type-2" evidence="10">
    <location>
        <begin position="2"/>
        <end position="218"/>
    </location>
</feature>
<dbReference type="InterPro" id="IPR029055">
    <property type="entry name" value="Ntn_hydrolases_N"/>
</dbReference>
<dbReference type="CDD" id="cd01991">
    <property type="entry name" value="Asn_synthase_B_C"/>
    <property type="match status" value="1"/>
</dbReference>
<evidence type="ECO:0000313" key="11">
    <source>
        <dbReference type="EMBL" id="MDQ0290219.1"/>
    </source>
</evidence>
<dbReference type="NCBIfam" id="TIGR01536">
    <property type="entry name" value="asn_synth_AEB"/>
    <property type="match status" value="1"/>
</dbReference>
<comment type="catalytic activity">
    <reaction evidence="7">
        <text>L-aspartate + L-glutamine + ATP + H2O = L-asparagine + L-glutamate + AMP + diphosphate + H(+)</text>
        <dbReference type="Rhea" id="RHEA:12228"/>
        <dbReference type="ChEBI" id="CHEBI:15377"/>
        <dbReference type="ChEBI" id="CHEBI:15378"/>
        <dbReference type="ChEBI" id="CHEBI:29985"/>
        <dbReference type="ChEBI" id="CHEBI:29991"/>
        <dbReference type="ChEBI" id="CHEBI:30616"/>
        <dbReference type="ChEBI" id="CHEBI:33019"/>
        <dbReference type="ChEBI" id="CHEBI:58048"/>
        <dbReference type="ChEBI" id="CHEBI:58359"/>
        <dbReference type="ChEBI" id="CHEBI:456215"/>
        <dbReference type="EC" id="6.3.5.4"/>
    </reaction>
</comment>
<sequence length="623" mass="68673">MCGIAGFFQANHAGAGPDQARAAVAAMTRAMAHRGPDGSGSEIVSDSPTVVLGHRRLAIIDLSAAASQPMLDPDTGNWLVFNGEIYNFRELRQLLQGSQQFRSQSDSEVILKAYAQWGMDAISRLRGMFAFALWDAQRRELVIARDPLGIKPLYYGWHNDALLFASEVRALLAAGMPGTLSPDGLQSFLAYGAVQEPFTLVRGLQSLPPGHTLRCQGNSHDLHAFWLPPPTATAPPANALSNIREKVHAALQHAVASQRVADVKLGTFLSGGIDSAAIVALLRQATSDDLFSFTLAFADKRFDERHFAALSAQANAFTHHELELGGDEVKANLPAAINAFDQPSIDGLNTWFVAKAARSAGLKVALSGVGGDELFVGYQAFRNPRRLHRWQNFLRAMPTRATAALAARSDSEKLRKLARLASYPYPATFLTRQILSPELRQSLLCPDFLAAGAGTSDWEQRCFAQLAGRADDDLINAISFWELRSYMLSTLLRDSDQMSMAHGLEVRVPLIDQDLVELMLAIPSRYKLGSPPKPLLVHAAGTGLPDACVKRPKQGFVLPFDQYFQDALRPELLDAFHPAQDGLFRRQALQDLWQGYERKHVPWGRIWMIFVLRRWLQQHLAIS</sequence>
<protein>
    <recommendedName>
        <fullName evidence="3">asparagine synthase (glutamine-hydrolyzing)</fullName>
        <ecNumber evidence="3">6.3.5.4</ecNumber>
    </recommendedName>
</protein>
<proteinExistence type="inferred from homology"/>
<reference evidence="11" key="1">
    <citation type="submission" date="2023-07" db="EMBL/GenBank/DDBJ databases">
        <title>Genomic Encyclopedia of Type Strains, Phase IV (KMG-IV): sequencing the most valuable type-strain genomes for metagenomic binning, comparative biology and taxonomic classification.</title>
        <authorList>
            <person name="Goeker M."/>
        </authorList>
    </citation>
    <scope>NUCLEOTIDE SEQUENCE</scope>
    <source>
        <strain evidence="11">DSM 24202</strain>
    </source>
</reference>
<dbReference type="InterPro" id="IPR006426">
    <property type="entry name" value="Asn_synth_AEB"/>
</dbReference>
<evidence type="ECO:0000256" key="1">
    <source>
        <dbReference type="ARBA" id="ARBA00005187"/>
    </source>
</evidence>
<evidence type="ECO:0000256" key="5">
    <source>
        <dbReference type="ARBA" id="ARBA00022840"/>
    </source>
</evidence>
<dbReference type="InterPro" id="IPR051786">
    <property type="entry name" value="ASN_synthetase/amidase"/>
</dbReference>
<dbReference type="GO" id="GO:0004066">
    <property type="term" value="F:asparagine synthase (glutamine-hydrolyzing) activity"/>
    <property type="evidence" value="ECO:0007669"/>
    <property type="project" value="UniProtKB-EC"/>
</dbReference>
<dbReference type="PIRSF" id="PIRSF001589">
    <property type="entry name" value="Asn_synthetase_glu-h"/>
    <property type="match status" value="1"/>
</dbReference>
<keyword evidence="12" id="KW-1185">Reference proteome</keyword>
<dbReference type="RefSeq" id="WP_307261631.1">
    <property type="nucleotide sequence ID" value="NZ_JAUSVL010000001.1"/>
</dbReference>
<dbReference type="Gene3D" id="3.60.20.10">
    <property type="entry name" value="Glutamine Phosphoribosylpyrophosphate, subunit 1, domain 1"/>
    <property type="match status" value="1"/>
</dbReference>
<dbReference type="Pfam" id="PF13537">
    <property type="entry name" value="GATase_7"/>
    <property type="match status" value="1"/>
</dbReference>
<dbReference type="Pfam" id="PF00733">
    <property type="entry name" value="Asn_synthase"/>
    <property type="match status" value="1"/>
</dbReference>
<organism evidence="11 12">
    <name type="scientific">Oligosphaera ethanolica</name>
    <dbReference type="NCBI Taxonomy" id="760260"/>
    <lineage>
        <taxon>Bacteria</taxon>
        <taxon>Pseudomonadati</taxon>
        <taxon>Lentisphaerota</taxon>
        <taxon>Oligosphaeria</taxon>
        <taxon>Oligosphaerales</taxon>
        <taxon>Oligosphaeraceae</taxon>
        <taxon>Oligosphaera</taxon>
    </lineage>
</organism>
<keyword evidence="8" id="KW-0028">Amino-acid biosynthesis</keyword>
<feature type="binding site" evidence="9">
    <location>
        <begin position="367"/>
        <end position="368"/>
    </location>
    <ligand>
        <name>ATP</name>
        <dbReference type="ChEBI" id="CHEBI:30616"/>
    </ligand>
</feature>
<dbReference type="SUPFAM" id="SSF52402">
    <property type="entry name" value="Adenine nucleotide alpha hydrolases-like"/>
    <property type="match status" value="1"/>
</dbReference>
<dbReference type="GO" id="GO:0005829">
    <property type="term" value="C:cytosol"/>
    <property type="evidence" value="ECO:0007669"/>
    <property type="project" value="TreeGrafter"/>
</dbReference>
<keyword evidence="11" id="KW-0436">Ligase</keyword>
<feature type="active site" description="For GATase activity" evidence="8">
    <location>
        <position position="2"/>
    </location>
</feature>
<dbReference type="AlphaFoldDB" id="A0AAE3VGP8"/>
<comment type="pathway">
    <text evidence="1">Amino-acid biosynthesis; L-asparagine biosynthesis; L-asparagine from L-aspartate (L-Gln route): step 1/1.</text>
</comment>
<dbReference type="InterPro" id="IPR014729">
    <property type="entry name" value="Rossmann-like_a/b/a_fold"/>
</dbReference>
<dbReference type="InterPro" id="IPR001962">
    <property type="entry name" value="Asn_synthase"/>
</dbReference>
<keyword evidence="8" id="KW-0061">Asparagine biosynthesis</keyword>
<accession>A0AAE3VGP8</accession>
<dbReference type="EC" id="6.3.5.4" evidence="3"/>
<evidence type="ECO:0000313" key="12">
    <source>
        <dbReference type="Proteomes" id="UP001238163"/>
    </source>
</evidence>
<dbReference type="InterPro" id="IPR033738">
    <property type="entry name" value="AsnB_N"/>
</dbReference>
<gene>
    <name evidence="11" type="ORF">J3R75_002326</name>
</gene>
<comment type="similarity">
    <text evidence="2">Belongs to the asparagine synthetase family.</text>
</comment>
<keyword evidence="5 9" id="KW-0067">ATP-binding</keyword>
<evidence type="ECO:0000256" key="8">
    <source>
        <dbReference type="PIRSR" id="PIRSR001589-1"/>
    </source>
</evidence>
<keyword evidence="4 9" id="KW-0547">Nucleotide-binding</keyword>
<dbReference type="InterPro" id="IPR017932">
    <property type="entry name" value="GATase_2_dom"/>
</dbReference>
<dbReference type="EMBL" id="JAUSVL010000001">
    <property type="protein sequence ID" value="MDQ0290219.1"/>
    <property type="molecule type" value="Genomic_DNA"/>
</dbReference>